<dbReference type="SUPFAM" id="SSF52540">
    <property type="entry name" value="P-loop containing nucleoside triphosphate hydrolases"/>
    <property type="match status" value="1"/>
</dbReference>
<reference evidence="7" key="1">
    <citation type="submission" date="2016-10" db="EMBL/GenBank/DDBJ databases">
        <authorList>
            <person name="Varghese N."/>
            <person name="Submissions S."/>
        </authorList>
    </citation>
    <scope>NUCLEOTIDE SEQUENCE [LARGE SCALE GENOMIC DNA]</scope>
    <source>
        <strain evidence="7">Z-7934</strain>
    </source>
</reference>
<dbReference type="FunFam" id="3.40.50.300:FF:000134">
    <property type="entry name" value="Iron-enterobactin ABC transporter ATP-binding protein"/>
    <property type="match status" value="1"/>
</dbReference>
<dbReference type="SMART" id="SM00382">
    <property type="entry name" value="AAA"/>
    <property type="match status" value="1"/>
</dbReference>
<dbReference type="GO" id="GO:0005524">
    <property type="term" value="F:ATP binding"/>
    <property type="evidence" value="ECO:0007669"/>
    <property type="project" value="UniProtKB-KW"/>
</dbReference>
<protein>
    <submittedName>
        <fullName evidence="6">Iron complex transport system ATP-binding protein</fullName>
    </submittedName>
</protein>
<dbReference type="PANTHER" id="PTHR42794">
    <property type="entry name" value="HEMIN IMPORT ATP-BINDING PROTEIN HMUV"/>
    <property type="match status" value="1"/>
</dbReference>
<dbReference type="AlphaFoldDB" id="A0A1I3AS76"/>
<dbReference type="GO" id="GO:0016887">
    <property type="term" value="F:ATP hydrolysis activity"/>
    <property type="evidence" value="ECO:0007669"/>
    <property type="project" value="InterPro"/>
</dbReference>
<evidence type="ECO:0000256" key="4">
    <source>
        <dbReference type="ARBA" id="ARBA00022967"/>
    </source>
</evidence>
<proteinExistence type="predicted"/>
<dbReference type="InterPro" id="IPR017871">
    <property type="entry name" value="ABC_transporter-like_CS"/>
</dbReference>
<keyword evidence="4" id="KW-1278">Translocase</keyword>
<gene>
    <name evidence="6" type="ORF">SAMN05192551_101379</name>
</gene>
<dbReference type="STRING" id="69895.SAMN05192551_101379"/>
<dbReference type="CDD" id="cd03214">
    <property type="entry name" value="ABC_Iron-Siderophores_B12_Hemin"/>
    <property type="match status" value="1"/>
</dbReference>
<feature type="domain" description="ABC transporter" evidence="5">
    <location>
        <begin position="5"/>
        <end position="241"/>
    </location>
</feature>
<evidence type="ECO:0000256" key="3">
    <source>
        <dbReference type="ARBA" id="ARBA00022840"/>
    </source>
</evidence>
<dbReference type="InterPro" id="IPR027417">
    <property type="entry name" value="P-loop_NTPase"/>
</dbReference>
<keyword evidence="1" id="KW-0813">Transport</keyword>
<dbReference type="Proteomes" id="UP000199287">
    <property type="component" value="Unassembled WGS sequence"/>
</dbReference>
<sequence>MGTMVEVKELTFAYDKKTILRALNLLITEGTFLSIIGPNGSGKTTLLKNIAKNLSPTTGSIMIDGENIELYPVKKLARKIAAVHQNPDINHQFCVQDIVMMGRHSYIKRFRAETEKDIKIVNMAMQETHVFHLRDRYVNELSGGEKQRVMIAKAIAQEPDVLLLDEPISFLDIHHQIEVLELLKKLNKEKKISIIVILHDLNMAARYSEEMLLLYRGDILTLGRTEEVLTVENLKKAYELEMVIDRNIYTGCLQVSPISTLKKKDKVKKLNVHIICGGGTGKRLIQKLYQENFALSVGVVNRGDSDWEVSTKLALNVIEEKPFEAISKKSLSLALKSAKNADVVILTSIPFGKGNLENLKIAEQQVVNKKPIIFFDQYPAGALMDFVEGEGRKRLASLLENGMIRVTNCEEIIHQLEVVLNEK</sequence>
<evidence type="ECO:0000259" key="5">
    <source>
        <dbReference type="PROSITE" id="PS50893"/>
    </source>
</evidence>
<accession>A0A1I3AS76</accession>
<evidence type="ECO:0000256" key="2">
    <source>
        <dbReference type="ARBA" id="ARBA00022741"/>
    </source>
</evidence>
<dbReference type="Pfam" id="PF00005">
    <property type="entry name" value="ABC_tran"/>
    <property type="match status" value="1"/>
</dbReference>
<keyword evidence="7" id="KW-1185">Reference proteome</keyword>
<organism evidence="6 7">
    <name type="scientific">Tindallia magadiensis</name>
    <dbReference type="NCBI Taxonomy" id="69895"/>
    <lineage>
        <taxon>Bacteria</taxon>
        <taxon>Bacillati</taxon>
        <taxon>Bacillota</taxon>
        <taxon>Clostridia</taxon>
        <taxon>Peptostreptococcales</taxon>
        <taxon>Tindalliaceae</taxon>
        <taxon>Tindallia</taxon>
    </lineage>
</organism>
<evidence type="ECO:0000313" key="6">
    <source>
        <dbReference type="EMBL" id="SFH52873.1"/>
    </source>
</evidence>
<dbReference type="PANTHER" id="PTHR42794:SF1">
    <property type="entry name" value="HEMIN IMPORT ATP-BINDING PROTEIN HMUV"/>
    <property type="match status" value="1"/>
</dbReference>
<dbReference type="PROSITE" id="PS00211">
    <property type="entry name" value="ABC_TRANSPORTER_1"/>
    <property type="match status" value="1"/>
</dbReference>
<evidence type="ECO:0000256" key="1">
    <source>
        <dbReference type="ARBA" id="ARBA00022448"/>
    </source>
</evidence>
<dbReference type="InterPro" id="IPR003593">
    <property type="entry name" value="AAA+_ATPase"/>
</dbReference>
<name>A0A1I3AS76_9FIRM</name>
<keyword evidence="2" id="KW-0547">Nucleotide-binding</keyword>
<dbReference type="InterPro" id="IPR003439">
    <property type="entry name" value="ABC_transporter-like_ATP-bd"/>
</dbReference>
<keyword evidence="3 6" id="KW-0067">ATP-binding</keyword>
<dbReference type="PROSITE" id="PS50893">
    <property type="entry name" value="ABC_TRANSPORTER_2"/>
    <property type="match status" value="1"/>
</dbReference>
<evidence type="ECO:0000313" key="7">
    <source>
        <dbReference type="Proteomes" id="UP000199287"/>
    </source>
</evidence>
<dbReference type="Gene3D" id="3.40.50.300">
    <property type="entry name" value="P-loop containing nucleotide triphosphate hydrolases"/>
    <property type="match status" value="1"/>
</dbReference>
<dbReference type="EMBL" id="FOQA01000001">
    <property type="protein sequence ID" value="SFH52873.1"/>
    <property type="molecule type" value="Genomic_DNA"/>
</dbReference>